<accession>A0A7Y0L8Z6</accession>
<reference evidence="1 2" key="1">
    <citation type="submission" date="2020-04" db="EMBL/GenBank/DDBJ databases">
        <authorList>
            <person name="Zhang R."/>
            <person name="Schippers A."/>
        </authorList>
    </citation>
    <scope>NUCLEOTIDE SEQUENCE [LARGE SCALE GENOMIC DNA]</scope>
    <source>
        <strain evidence="1 2">DSM 109850</strain>
    </source>
</reference>
<dbReference type="EMBL" id="JABBVZ010000084">
    <property type="protein sequence ID" value="NMP24114.1"/>
    <property type="molecule type" value="Genomic_DNA"/>
</dbReference>
<dbReference type="RefSeq" id="WP_169101951.1">
    <property type="nucleotide sequence ID" value="NZ_JABBVZ010000084.1"/>
</dbReference>
<dbReference type="AlphaFoldDB" id="A0A7Y0L8Z6"/>
<protein>
    <submittedName>
        <fullName evidence="1">Uncharacterized protein</fullName>
    </submittedName>
</protein>
<dbReference type="Proteomes" id="UP000533476">
    <property type="component" value="Unassembled WGS sequence"/>
</dbReference>
<proteinExistence type="predicted"/>
<gene>
    <name evidence="1" type="ORF">HIJ39_17420</name>
</gene>
<evidence type="ECO:0000313" key="1">
    <source>
        <dbReference type="EMBL" id="NMP24114.1"/>
    </source>
</evidence>
<comment type="caution">
    <text evidence="1">The sequence shown here is derived from an EMBL/GenBank/DDBJ whole genome shotgun (WGS) entry which is preliminary data.</text>
</comment>
<name>A0A7Y0L8Z6_9FIRM</name>
<organism evidence="1 2">
    <name type="scientific">Sulfobacillus harzensis</name>
    <dbReference type="NCBI Taxonomy" id="2729629"/>
    <lineage>
        <taxon>Bacteria</taxon>
        <taxon>Bacillati</taxon>
        <taxon>Bacillota</taxon>
        <taxon>Clostridia</taxon>
        <taxon>Eubacteriales</taxon>
        <taxon>Clostridiales Family XVII. Incertae Sedis</taxon>
        <taxon>Sulfobacillus</taxon>
    </lineage>
</organism>
<sequence length="74" mass="8057">MWQNSVSLGPAVDAWLAALRTQGLSDRRVQELAGLLGNAMGDSEPQNVAEARALRRFERWHGGQQRRGQTGVAG</sequence>
<evidence type="ECO:0000313" key="2">
    <source>
        <dbReference type="Proteomes" id="UP000533476"/>
    </source>
</evidence>
<keyword evidence="2" id="KW-1185">Reference proteome</keyword>